<dbReference type="Gene3D" id="1.10.3130.10">
    <property type="entry name" value="serine acetyltransferase, domain 1"/>
    <property type="match status" value="1"/>
</dbReference>
<dbReference type="GO" id="GO:0005737">
    <property type="term" value="C:cytoplasm"/>
    <property type="evidence" value="ECO:0007669"/>
    <property type="project" value="UniProtKB-SubCell"/>
</dbReference>
<dbReference type="GO" id="GO:0006535">
    <property type="term" value="P:cysteine biosynthetic process from serine"/>
    <property type="evidence" value="ECO:0007669"/>
    <property type="project" value="InterPro"/>
</dbReference>
<dbReference type="FunFam" id="1.10.3130.10:FF:000003">
    <property type="entry name" value="Serine acetyltransferase"/>
    <property type="match status" value="1"/>
</dbReference>
<comment type="pathway">
    <text evidence="2">Amino-acid biosynthesis; L-cysteine biosynthesis; L-cysteine from L-serine: step 1/2.</text>
</comment>
<evidence type="ECO:0000256" key="11">
    <source>
        <dbReference type="ARBA" id="ARBA00023315"/>
    </source>
</evidence>
<evidence type="ECO:0000256" key="4">
    <source>
        <dbReference type="ARBA" id="ARBA00013266"/>
    </source>
</evidence>
<dbReference type="AlphaFoldDB" id="A0A430ANS2"/>
<organism evidence="14 15">
    <name type="scientific">Vagococcus acidifermentans</name>
    <dbReference type="NCBI Taxonomy" id="564710"/>
    <lineage>
        <taxon>Bacteria</taxon>
        <taxon>Bacillati</taxon>
        <taxon>Bacillota</taxon>
        <taxon>Bacilli</taxon>
        <taxon>Lactobacillales</taxon>
        <taxon>Enterococcaceae</taxon>
        <taxon>Vagococcus</taxon>
    </lineage>
</organism>
<evidence type="ECO:0000256" key="6">
    <source>
        <dbReference type="ARBA" id="ARBA00022490"/>
    </source>
</evidence>
<comment type="catalytic activity">
    <reaction evidence="12 13">
        <text>L-serine + acetyl-CoA = O-acetyl-L-serine + CoA</text>
        <dbReference type="Rhea" id="RHEA:24560"/>
        <dbReference type="ChEBI" id="CHEBI:33384"/>
        <dbReference type="ChEBI" id="CHEBI:57287"/>
        <dbReference type="ChEBI" id="CHEBI:57288"/>
        <dbReference type="ChEBI" id="CHEBI:58340"/>
        <dbReference type="EC" id="2.3.1.30"/>
    </reaction>
</comment>
<keyword evidence="7" id="KW-0028">Amino-acid biosynthesis</keyword>
<dbReference type="PANTHER" id="PTHR42811">
    <property type="entry name" value="SERINE ACETYLTRANSFERASE"/>
    <property type="match status" value="1"/>
</dbReference>
<evidence type="ECO:0000256" key="9">
    <source>
        <dbReference type="ARBA" id="ARBA00022737"/>
    </source>
</evidence>
<evidence type="ECO:0000256" key="3">
    <source>
        <dbReference type="ARBA" id="ARBA00007274"/>
    </source>
</evidence>
<dbReference type="InterPro" id="IPR053376">
    <property type="entry name" value="Serine_acetyltransferase"/>
</dbReference>
<sequence>MHIREDIETVKKNDPAARTTLEICFTYPGLHALWAHRLSHFLYRHGWFFLARCHSNLARFVTGIEIHPGAQIGRRVFIDHGMGLVIGETAVVEDDVVLFHGVTLGGTGNHTGKRHPTVKKGAMISAHAQILGPVTIGENAKIGAAAVVLTDIPEGATAVGLPARVVRIYGKKIEEVRKSENL</sequence>
<dbReference type="InterPro" id="IPR001451">
    <property type="entry name" value="Hexapep"/>
</dbReference>
<keyword evidence="11 13" id="KW-0012">Acyltransferase</keyword>
<dbReference type="Gene3D" id="2.160.10.10">
    <property type="entry name" value="Hexapeptide repeat proteins"/>
    <property type="match status" value="1"/>
</dbReference>
<accession>A0A430ANS2</accession>
<dbReference type="InterPro" id="IPR045304">
    <property type="entry name" value="LbH_SAT"/>
</dbReference>
<dbReference type="SUPFAM" id="SSF51161">
    <property type="entry name" value="Trimeric LpxA-like enzymes"/>
    <property type="match status" value="1"/>
</dbReference>
<dbReference type="EC" id="2.3.1.30" evidence="4 13"/>
<evidence type="ECO:0000256" key="1">
    <source>
        <dbReference type="ARBA" id="ARBA00004496"/>
    </source>
</evidence>
<evidence type="ECO:0000256" key="12">
    <source>
        <dbReference type="ARBA" id="ARBA00049486"/>
    </source>
</evidence>
<evidence type="ECO:0000313" key="14">
    <source>
        <dbReference type="EMBL" id="RSU09772.1"/>
    </source>
</evidence>
<evidence type="ECO:0000256" key="13">
    <source>
        <dbReference type="PIRNR" id="PIRNR000441"/>
    </source>
</evidence>
<reference evidence="14 15" key="1">
    <citation type="submission" date="2017-05" db="EMBL/GenBank/DDBJ databases">
        <title>Vagococcus spp. assemblies.</title>
        <authorList>
            <person name="Gulvik C.A."/>
        </authorList>
    </citation>
    <scope>NUCLEOTIDE SEQUENCE [LARGE SCALE GENOMIC DNA]</scope>
    <source>
        <strain evidence="14 15">LMG 24798</strain>
    </source>
</reference>
<comment type="subcellular location">
    <subcellularLocation>
        <location evidence="1">Cytoplasm</location>
    </subcellularLocation>
</comment>
<keyword evidence="15" id="KW-1185">Reference proteome</keyword>
<evidence type="ECO:0000256" key="10">
    <source>
        <dbReference type="ARBA" id="ARBA00023192"/>
    </source>
</evidence>
<dbReference type="FunFam" id="2.160.10.10:FF:000007">
    <property type="entry name" value="Serine acetyltransferase"/>
    <property type="match status" value="1"/>
</dbReference>
<comment type="similarity">
    <text evidence="3 13">Belongs to the transferase hexapeptide repeat family.</text>
</comment>
<evidence type="ECO:0000256" key="8">
    <source>
        <dbReference type="ARBA" id="ARBA00022679"/>
    </source>
</evidence>
<dbReference type="InterPro" id="IPR005881">
    <property type="entry name" value="Ser_O-AcTrfase"/>
</dbReference>
<proteinExistence type="inferred from homology"/>
<dbReference type="InterPro" id="IPR042122">
    <property type="entry name" value="Ser_AcTrfase_N_sf"/>
</dbReference>
<dbReference type="RefSeq" id="WP_126814591.1">
    <property type="nucleotide sequence ID" value="NZ_NGKC01000016.1"/>
</dbReference>
<dbReference type="GO" id="GO:0009001">
    <property type="term" value="F:serine O-acetyltransferase activity"/>
    <property type="evidence" value="ECO:0007669"/>
    <property type="project" value="UniProtKB-EC"/>
</dbReference>
<evidence type="ECO:0000256" key="2">
    <source>
        <dbReference type="ARBA" id="ARBA00004876"/>
    </source>
</evidence>
<dbReference type="NCBIfam" id="TIGR01172">
    <property type="entry name" value="cysE"/>
    <property type="match status" value="1"/>
</dbReference>
<protein>
    <recommendedName>
        <fullName evidence="5 13">Serine acetyltransferase</fullName>
        <ecNumber evidence="4 13">2.3.1.30</ecNumber>
    </recommendedName>
</protein>
<keyword evidence="6" id="KW-0963">Cytoplasm</keyword>
<dbReference type="CDD" id="cd03354">
    <property type="entry name" value="LbH_SAT"/>
    <property type="match status" value="1"/>
</dbReference>
<gene>
    <name evidence="14" type="ORF">CBF27_11855</name>
</gene>
<dbReference type="PIRSF" id="PIRSF000441">
    <property type="entry name" value="CysE"/>
    <property type="match status" value="1"/>
</dbReference>
<dbReference type="UniPathway" id="UPA00136">
    <property type="reaction ID" value="UER00199"/>
</dbReference>
<dbReference type="EMBL" id="NGKC01000016">
    <property type="protein sequence ID" value="RSU09772.1"/>
    <property type="molecule type" value="Genomic_DNA"/>
</dbReference>
<keyword evidence="8 13" id="KW-0808">Transferase</keyword>
<dbReference type="OrthoDB" id="9801456at2"/>
<keyword evidence="10" id="KW-0198">Cysteine biosynthesis</keyword>
<dbReference type="NCBIfam" id="NF041874">
    <property type="entry name" value="EPS_EpsC"/>
    <property type="match status" value="1"/>
</dbReference>
<keyword evidence="9" id="KW-0677">Repeat</keyword>
<dbReference type="Proteomes" id="UP000286773">
    <property type="component" value="Unassembled WGS sequence"/>
</dbReference>
<evidence type="ECO:0000256" key="5">
    <source>
        <dbReference type="ARBA" id="ARBA00018522"/>
    </source>
</evidence>
<name>A0A430ANS2_9ENTE</name>
<dbReference type="InterPro" id="IPR011004">
    <property type="entry name" value="Trimer_LpxA-like_sf"/>
</dbReference>
<dbReference type="Pfam" id="PF00132">
    <property type="entry name" value="Hexapep"/>
    <property type="match status" value="1"/>
</dbReference>
<evidence type="ECO:0000256" key="7">
    <source>
        <dbReference type="ARBA" id="ARBA00022605"/>
    </source>
</evidence>
<comment type="caution">
    <text evidence="14">The sequence shown here is derived from an EMBL/GenBank/DDBJ whole genome shotgun (WGS) entry which is preliminary data.</text>
</comment>
<evidence type="ECO:0000313" key="15">
    <source>
        <dbReference type="Proteomes" id="UP000286773"/>
    </source>
</evidence>